<evidence type="ECO:0000313" key="6">
    <source>
        <dbReference type="EMBL" id="KHD08276.1"/>
    </source>
</evidence>
<dbReference type="Proteomes" id="UP000030428">
    <property type="component" value="Unassembled WGS sequence"/>
</dbReference>
<evidence type="ECO:0000256" key="4">
    <source>
        <dbReference type="PROSITE-ProRule" id="PRU10137"/>
    </source>
</evidence>
<evidence type="ECO:0000256" key="2">
    <source>
        <dbReference type="ARBA" id="ARBA00023125"/>
    </source>
</evidence>
<gene>
    <name evidence="6" type="ORF">PN36_18010</name>
</gene>
<comment type="caution">
    <text evidence="6">The sequence shown here is derived from an EMBL/GenBank/DDBJ whole genome shotgun (WGS) entry which is preliminary data.</text>
</comment>
<evidence type="ECO:0000256" key="3">
    <source>
        <dbReference type="ARBA" id="ARBA00023172"/>
    </source>
</evidence>
<dbReference type="PROSITE" id="PS51736">
    <property type="entry name" value="RECOMBINASES_3"/>
    <property type="match status" value="1"/>
</dbReference>
<sequence length="148" mass="16841">MKYLSNRKACEILGVHPNTLRNWANTDQIEYIVTPSGQRKFNIESLIGKNKKVTGICYCRVSSPSQRKALLSQVELMQSRYPEHEIVKDIAGGLNFKRRGLRLILKKLLDGDKLELVITDKDRLATAGFEIIEYLVEQNGGKIVVRPK</sequence>
<evidence type="ECO:0000256" key="1">
    <source>
        <dbReference type="ARBA" id="ARBA00022908"/>
    </source>
</evidence>
<proteinExistence type="predicted"/>
<dbReference type="SUPFAM" id="SSF46955">
    <property type="entry name" value="Putative DNA-binding domain"/>
    <property type="match status" value="1"/>
</dbReference>
<dbReference type="PANTHER" id="PTHR36172:SF1">
    <property type="entry name" value="RESOLVASE-RELATED"/>
    <property type="match status" value="1"/>
</dbReference>
<dbReference type="Pfam" id="PF00239">
    <property type="entry name" value="Resolvase"/>
    <property type="match status" value="1"/>
</dbReference>
<dbReference type="SUPFAM" id="SSF53041">
    <property type="entry name" value="Resolvase-like"/>
    <property type="match status" value="1"/>
</dbReference>
<dbReference type="EMBL" id="JSZA02000070">
    <property type="protein sequence ID" value="KHD08276.1"/>
    <property type="molecule type" value="Genomic_DNA"/>
</dbReference>
<dbReference type="PANTHER" id="PTHR36172">
    <property type="match status" value="1"/>
</dbReference>
<accession>A0A0A6RWL6</accession>
<feature type="active site" description="O-(5'-phospho-DNA)-serine intermediate" evidence="4">
    <location>
        <position position="62"/>
    </location>
</feature>
<keyword evidence="3" id="KW-0233">DNA recombination</keyword>
<keyword evidence="2" id="KW-0238">DNA-binding</keyword>
<dbReference type="GO" id="GO:0015074">
    <property type="term" value="P:DNA integration"/>
    <property type="evidence" value="ECO:0007669"/>
    <property type="project" value="UniProtKB-KW"/>
</dbReference>
<dbReference type="NCBIfam" id="NF033518">
    <property type="entry name" value="transpos_IS607"/>
    <property type="match status" value="1"/>
</dbReference>
<organism evidence="6 7">
    <name type="scientific">Candidatus Thiomargarita nelsonii</name>
    <dbReference type="NCBI Taxonomy" id="1003181"/>
    <lineage>
        <taxon>Bacteria</taxon>
        <taxon>Pseudomonadati</taxon>
        <taxon>Pseudomonadota</taxon>
        <taxon>Gammaproteobacteria</taxon>
        <taxon>Thiotrichales</taxon>
        <taxon>Thiotrichaceae</taxon>
        <taxon>Thiomargarita</taxon>
    </lineage>
</organism>
<reference evidence="6 7" key="1">
    <citation type="journal article" date="2016" name="Front. Microbiol.">
        <title>Single-Cell (Meta-)Genomics of a Dimorphic Candidatus Thiomargarita nelsonii Reveals Genomic Plasticity.</title>
        <authorList>
            <person name="Flood B.E."/>
            <person name="Fliss P."/>
            <person name="Jones D.S."/>
            <person name="Dick G.J."/>
            <person name="Jain S."/>
            <person name="Kaster A.K."/>
            <person name="Winkel M."/>
            <person name="Mussmann M."/>
            <person name="Bailey J."/>
        </authorList>
    </citation>
    <scope>NUCLEOTIDE SEQUENCE [LARGE SCALE GENOMIC DNA]</scope>
    <source>
        <strain evidence="6">Hydrate Ridge</strain>
    </source>
</reference>
<keyword evidence="7" id="KW-1185">Reference proteome</keyword>
<feature type="domain" description="Resolvase/invertase-type recombinase catalytic" evidence="5">
    <location>
        <begin position="54"/>
        <end position="148"/>
    </location>
</feature>
<dbReference type="GO" id="GO:0000150">
    <property type="term" value="F:DNA strand exchange activity"/>
    <property type="evidence" value="ECO:0007669"/>
    <property type="project" value="InterPro"/>
</dbReference>
<dbReference type="AlphaFoldDB" id="A0A0A6RWL6"/>
<dbReference type="GO" id="GO:0003677">
    <property type="term" value="F:DNA binding"/>
    <property type="evidence" value="ECO:0007669"/>
    <property type="project" value="UniProtKB-KW"/>
</dbReference>
<dbReference type="PROSITE" id="PS00397">
    <property type="entry name" value="RECOMBINASES_1"/>
    <property type="match status" value="1"/>
</dbReference>
<evidence type="ECO:0000313" key="7">
    <source>
        <dbReference type="Proteomes" id="UP000030428"/>
    </source>
</evidence>
<keyword evidence="1" id="KW-0229">DNA integration</keyword>
<dbReference type="InterPro" id="IPR051491">
    <property type="entry name" value="Recombinase/Transposase-rel"/>
</dbReference>
<name>A0A0A6RWL6_9GAMM</name>
<dbReference type="InterPro" id="IPR009061">
    <property type="entry name" value="DNA-bd_dom_put_sf"/>
</dbReference>
<evidence type="ECO:0000259" key="5">
    <source>
        <dbReference type="PROSITE" id="PS51736"/>
    </source>
</evidence>
<dbReference type="Gene3D" id="3.40.50.1390">
    <property type="entry name" value="Resolvase, N-terminal catalytic domain"/>
    <property type="match status" value="1"/>
</dbReference>
<dbReference type="InterPro" id="IPR036162">
    <property type="entry name" value="Resolvase-like_N_sf"/>
</dbReference>
<dbReference type="InterPro" id="IPR048046">
    <property type="entry name" value="Transpos_IS607"/>
</dbReference>
<dbReference type="InterPro" id="IPR006118">
    <property type="entry name" value="Recombinase_CS"/>
</dbReference>
<dbReference type="InterPro" id="IPR006119">
    <property type="entry name" value="Resolv_N"/>
</dbReference>
<dbReference type="Gene3D" id="1.10.1660.10">
    <property type="match status" value="1"/>
</dbReference>
<protein>
    <recommendedName>
        <fullName evidence="5">Resolvase/invertase-type recombinase catalytic domain-containing protein</fullName>
    </recommendedName>
</protein>